<dbReference type="Proteomes" id="UP000281647">
    <property type="component" value="Unassembled WGS sequence"/>
</dbReference>
<comment type="caution">
    <text evidence="1">The sequence shown here is derived from an EMBL/GenBank/DDBJ whole genome shotgun (WGS) entry which is preliminary data.</text>
</comment>
<dbReference type="Gene3D" id="3.40.190.10">
    <property type="entry name" value="Periplasmic binding protein-like II"/>
    <property type="match status" value="2"/>
</dbReference>
<dbReference type="Pfam" id="PF13379">
    <property type="entry name" value="NMT1_2"/>
    <property type="match status" value="1"/>
</dbReference>
<reference evidence="1 2" key="1">
    <citation type="submission" date="2018-11" db="EMBL/GenBank/DDBJ databases">
        <title>Pseudaminobacter arsenicus sp. nov., an arsenic-resistant bacterium isolated from arsenic-rich aquifers.</title>
        <authorList>
            <person name="Mu Y."/>
        </authorList>
    </citation>
    <scope>NUCLEOTIDE SEQUENCE [LARGE SCALE GENOMIC DNA]</scope>
    <source>
        <strain evidence="1 2">CB3</strain>
    </source>
</reference>
<evidence type="ECO:0000313" key="1">
    <source>
        <dbReference type="EMBL" id="RUM96301.1"/>
    </source>
</evidence>
<keyword evidence="2" id="KW-1185">Reference proteome</keyword>
<name>A0A432V2B2_9HYPH</name>
<dbReference type="InterPro" id="IPR006311">
    <property type="entry name" value="TAT_signal"/>
</dbReference>
<dbReference type="EMBL" id="RKST01000020">
    <property type="protein sequence ID" value="RUM96301.1"/>
    <property type="molecule type" value="Genomic_DNA"/>
</dbReference>
<dbReference type="RefSeq" id="WP_128627986.1">
    <property type="nucleotide sequence ID" value="NZ_RKST01000020.1"/>
</dbReference>
<evidence type="ECO:0000313" key="2">
    <source>
        <dbReference type="Proteomes" id="UP000281647"/>
    </source>
</evidence>
<protein>
    <submittedName>
        <fullName evidence="1">ABC transporter substrate-binding protein</fullName>
    </submittedName>
</protein>
<dbReference type="OrthoDB" id="7374733at2"/>
<organism evidence="1 2">
    <name type="scientific">Borborobacter arsenicus</name>
    <dbReference type="NCBI Taxonomy" id="1851146"/>
    <lineage>
        <taxon>Bacteria</taxon>
        <taxon>Pseudomonadati</taxon>
        <taxon>Pseudomonadota</taxon>
        <taxon>Alphaproteobacteria</taxon>
        <taxon>Hyphomicrobiales</taxon>
        <taxon>Phyllobacteriaceae</taxon>
        <taxon>Borborobacter</taxon>
    </lineage>
</organism>
<dbReference type="PROSITE" id="PS51318">
    <property type="entry name" value="TAT"/>
    <property type="match status" value="1"/>
</dbReference>
<sequence>MKMNRRQFGFGAGALGLSSALGGKLLGVGAARAADAKFQAASGMPVKSISYVAQEVAVAKGFLAEERMELEIINAGGGSNLRDLVGSGQIAFGVADSAHPLLLTNRNRPAKILLSLDSRSPLVSIVIRQELYDQGIDSIQKLAAWRRKDGSQPNFGVTSLGGGQHVYISYLAEKQGVADQFTWLAGGGESTILGGLSTGQFDAIAAMPNLSFMATERKWGQVVFNVGDDKQWNAAFGGPVPSTVAFCLQQTIDAKPEMVQAYVNGLYRALRWLDKSSVDEIYEVVAPLYAGDFDEETIRREIEFLEPIHSKDGSVKEDQFANLAPVLFREMTAMKEVSYQDAVDTSFLDKAQKEYGE</sequence>
<dbReference type="AlphaFoldDB" id="A0A432V2B2"/>
<dbReference type="PANTHER" id="PTHR30024:SF7">
    <property type="entry name" value="NITRATE_NITRITE BINDING PROTEIN NRTA"/>
    <property type="match status" value="1"/>
</dbReference>
<dbReference type="SUPFAM" id="SSF53850">
    <property type="entry name" value="Periplasmic binding protein-like II"/>
    <property type="match status" value="1"/>
</dbReference>
<proteinExistence type="predicted"/>
<dbReference type="PANTHER" id="PTHR30024">
    <property type="entry name" value="ALIPHATIC SULFONATES-BINDING PROTEIN-RELATED"/>
    <property type="match status" value="1"/>
</dbReference>
<gene>
    <name evidence="1" type="ORF">EET67_18290</name>
</gene>
<accession>A0A432V2B2</accession>